<gene>
    <name evidence="1" type="ORF">TKK_003201</name>
</gene>
<accession>A0ABD2XFM7</accession>
<organism evidence="1 2">
    <name type="scientific">Trichogramma kaykai</name>
    <dbReference type="NCBI Taxonomy" id="54128"/>
    <lineage>
        <taxon>Eukaryota</taxon>
        <taxon>Metazoa</taxon>
        <taxon>Ecdysozoa</taxon>
        <taxon>Arthropoda</taxon>
        <taxon>Hexapoda</taxon>
        <taxon>Insecta</taxon>
        <taxon>Pterygota</taxon>
        <taxon>Neoptera</taxon>
        <taxon>Endopterygota</taxon>
        <taxon>Hymenoptera</taxon>
        <taxon>Apocrita</taxon>
        <taxon>Proctotrupomorpha</taxon>
        <taxon>Chalcidoidea</taxon>
        <taxon>Trichogrammatidae</taxon>
        <taxon>Trichogramma</taxon>
    </lineage>
</organism>
<evidence type="ECO:0000313" key="2">
    <source>
        <dbReference type="Proteomes" id="UP001627154"/>
    </source>
</evidence>
<reference evidence="1 2" key="1">
    <citation type="journal article" date="2024" name="bioRxiv">
        <title>A reference genome for Trichogramma kaykai: A tiny desert-dwelling parasitoid wasp with competing sex-ratio distorters.</title>
        <authorList>
            <person name="Culotta J."/>
            <person name="Lindsey A.R."/>
        </authorList>
    </citation>
    <scope>NUCLEOTIDE SEQUENCE [LARGE SCALE GENOMIC DNA]</scope>
    <source>
        <strain evidence="1 2">KSX58</strain>
    </source>
</reference>
<dbReference type="EMBL" id="JBJJXI010000026">
    <property type="protein sequence ID" value="KAL3404227.1"/>
    <property type="molecule type" value="Genomic_DNA"/>
</dbReference>
<comment type="caution">
    <text evidence="1">The sequence shown here is derived from an EMBL/GenBank/DDBJ whole genome shotgun (WGS) entry which is preliminary data.</text>
</comment>
<dbReference type="AlphaFoldDB" id="A0ABD2XFM7"/>
<keyword evidence="2" id="KW-1185">Reference proteome</keyword>
<dbReference type="Proteomes" id="UP001627154">
    <property type="component" value="Unassembled WGS sequence"/>
</dbReference>
<evidence type="ECO:0000313" key="1">
    <source>
        <dbReference type="EMBL" id="KAL3404227.1"/>
    </source>
</evidence>
<proteinExistence type="predicted"/>
<sequence>MLLYQVIEVRRSELMREPSDWPDGIYSCYARMTRFAYYMYRCISAFKAEGKKVSCDLNLAHLRSMSYYTTKFMSLREREIFDSNSFEEEPHFTGAMHNAKRQSAV</sequence>
<protein>
    <submittedName>
        <fullName evidence="1">Uncharacterized protein</fullName>
    </submittedName>
</protein>
<name>A0ABD2XFM7_9HYME</name>